<proteinExistence type="predicted"/>
<dbReference type="OMA" id="RTERCLN"/>
<dbReference type="SUPFAM" id="SSF52058">
    <property type="entry name" value="L domain-like"/>
    <property type="match status" value="1"/>
</dbReference>
<dbReference type="Gramene" id="TraesCS6B03G0068400.1">
    <property type="protein sequence ID" value="TraesCS6B03G0068400.1.CDS"/>
    <property type="gene ID" value="TraesCS6B03G0068400"/>
</dbReference>
<accession>A0A3B6PEW3</accession>
<evidence type="ECO:0008006" key="3">
    <source>
        <dbReference type="Google" id="ProtNLM"/>
    </source>
</evidence>
<reference evidence="1" key="1">
    <citation type="submission" date="2018-08" db="EMBL/GenBank/DDBJ databases">
        <authorList>
            <person name="Rossello M."/>
        </authorList>
    </citation>
    <scope>NUCLEOTIDE SEQUENCE [LARGE SCALE GENOMIC DNA]</scope>
    <source>
        <strain evidence="1">cv. Chinese Spring</strain>
    </source>
</reference>
<dbReference type="Gramene" id="TraesROB_scaffold_010733_01G000100.1">
    <property type="protein sequence ID" value="TraesROB_scaffold_010733_01G000100.1"/>
    <property type="gene ID" value="TraesROB_scaffold_010733_01G000100"/>
</dbReference>
<dbReference type="Gramene" id="TraesCS6B02G030500.1">
    <property type="protein sequence ID" value="TraesCS6B02G030500.1"/>
    <property type="gene ID" value="TraesCS6B02G030500"/>
</dbReference>
<dbReference type="Gramene" id="TraesRN6B0100056800.1">
    <property type="protein sequence ID" value="TraesRN6B0100056800.1"/>
    <property type="gene ID" value="TraesRN6B0100056800"/>
</dbReference>
<dbReference type="AlphaFoldDB" id="A0A3B6PEW3"/>
<evidence type="ECO:0000313" key="1">
    <source>
        <dbReference type="EnsemblPlants" id="TraesCS6B02G030500.1"/>
    </source>
</evidence>
<dbReference type="Gene3D" id="3.80.10.10">
    <property type="entry name" value="Ribonuclease Inhibitor"/>
    <property type="match status" value="2"/>
</dbReference>
<dbReference type="PANTHER" id="PTHR33463">
    <property type="entry name" value="NB-ARC DOMAIN-CONTAINING PROTEIN-RELATED"/>
    <property type="match status" value="1"/>
</dbReference>
<dbReference type="EnsemblPlants" id="TraesCS6B02G030500.1">
    <property type="protein sequence ID" value="TraesCS6B02G030500.1"/>
    <property type="gene ID" value="TraesCS6B02G030500"/>
</dbReference>
<dbReference type="Gramene" id="TraesCLE_scaffold_008806_01G000600.1">
    <property type="protein sequence ID" value="TraesCLE_scaffold_008806_01G000600.1"/>
    <property type="gene ID" value="TraesCLE_scaffold_008806_01G000600"/>
</dbReference>
<dbReference type="Proteomes" id="UP000019116">
    <property type="component" value="Chromosome 6B"/>
</dbReference>
<evidence type="ECO:0000313" key="2">
    <source>
        <dbReference type="Proteomes" id="UP000019116"/>
    </source>
</evidence>
<dbReference type="STRING" id="4565.A0A3B6PEW3"/>
<name>A0A3B6PEW3_WHEAT</name>
<dbReference type="InterPro" id="IPR050905">
    <property type="entry name" value="Plant_NBS-LRR"/>
</dbReference>
<sequence>MQQSTRPVIKADTTDAAVERILGELGADTGTSTNKENVIYFDGWDGLGASAVLQAVAKHLRVSNEPSTRPAGLEFEKIIHNDCSKWESRRAMQRKIAEQLDLPTRVIEMFDKQDEEDDFSGKEELDVLNFGLSLYGYPNSRMLWTFQGRFRLVPKMIDGVKNSRRTDVILSASSDVRDPRELWMYLVHEEAAQVPFSKHGHCIIDPGIAAECVLYALKQSWIGSRIVDYDWAVHTSNYWICDGIIPLTDIDKALQIGNVLQHEMPLLNIDTRLNNDESVVIASYHLAMSAECMSYWISTTTSTSGFVVSPSGVIPENMFWHSHRLGVIKLSRCTFSFSSPPFLCCHSFRFLWLDNCQDLLTGRSTIDPHHTEANKELGNNTMTSWECFQSLWVLDLRYTDLDQIMSPWMMDLMSQLRELNVMGAKSWDMSHIRGWLRNVRKLRVTKSNCWFNNDVFSEMESMELLEFSGNTIREGMTNLSASANNSRLKIVTIDGCDELNIISLRDCKEFNNLFMKRFSRVLEVLDLSGTSLKTLNLEGVEDRSLPKRIILLGCEKLRAILWPLNVEKGRLREIFLHVDTTSPSTSAYGGEAPFAHPHADQSLQRQKEEKYKCGWQFSLMDTRLLRSLSPVRIYLKYSSIHMDIFPTANVGGRNIQETSSDTLVQVQPHTSNIMDSKYRDALKEGPIAAMMMWDCPEIYIYSRLSVCSIKMIMHGQGNILLQDAPSASSSALLLPDFVCEMVISLHVYDNASITSVPSPPKGSGWNRLRWCRIERCPKLHTVFIVPRSPDILETFWASQLLSACYIWGRPVISFFRFMRFLHLDHCPRLVHVFPFTRWESNFSHLQTLEIVYCVDLRERICGRRIFAPKLETIKIRGCWSFRCLPFVGHDTKPPKVDCEKEWWDNLEWDGLEKYHHPSLYELTHSLYYKAKLPRGNPSLHELIFSFRQPASAHHYKFSSKRDDLSVGIQLMYHELLSAHVALVLLLNV</sequence>
<keyword evidence="2" id="KW-1185">Reference proteome</keyword>
<reference evidence="1" key="2">
    <citation type="submission" date="2018-10" db="UniProtKB">
        <authorList>
            <consortium name="EnsemblPlants"/>
        </authorList>
    </citation>
    <scope>IDENTIFICATION</scope>
</reference>
<dbReference type="PaxDb" id="4565-Traes_6BS_C470DCDE9.1"/>
<dbReference type="InterPro" id="IPR032675">
    <property type="entry name" value="LRR_dom_sf"/>
</dbReference>
<organism evidence="1">
    <name type="scientific">Triticum aestivum</name>
    <name type="common">Wheat</name>
    <dbReference type="NCBI Taxonomy" id="4565"/>
    <lineage>
        <taxon>Eukaryota</taxon>
        <taxon>Viridiplantae</taxon>
        <taxon>Streptophyta</taxon>
        <taxon>Embryophyta</taxon>
        <taxon>Tracheophyta</taxon>
        <taxon>Spermatophyta</taxon>
        <taxon>Magnoliopsida</taxon>
        <taxon>Liliopsida</taxon>
        <taxon>Poales</taxon>
        <taxon>Poaceae</taxon>
        <taxon>BOP clade</taxon>
        <taxon>Pooideae</taxon>
        <taxon>Triticodae</taxon>
        <taxon>Triticeae</taxon>
        <taxon>Triticinae</taxon>
        <taxon>Triticum</taxon>
    </lineage>
</organism>
<dbReference type="PANTHER" id="PTHR33463:SF34">
    <property type="entry name" value="DISEASE RESISTANCE PROTEIN RPS2"/>
    <property type="match status" value="1"/>
</dbReference>
<dbReference type="Gramene" id="TraesCAD_scaffold_011296_01G000400.1">
    <property type="protein sequence ID" value="TraesCAD_scaffold_011296_01G000400.1"/>
    <property type="gene ID" value="TraesCAD_scaffold_011296_01G000400"/>
</dbReference>
<dbReference type="OrthoDB" id="672801at2759"/>
<protein>
    <recommendedName>
        <fullName evidence="3">NB-ARC domain-containing protein</fullName>
    </recommendedName>
</protein>